<comment type="similarity">
    <text evidence="2">Belongs to the polyprenol kinase family.</text>
</comment>
<organism evidence="11 12">
    <name type="scientific">Vitis vinifera</name>
    <name type="common">Grape</name>
    <dbReference type="NCBI Taxonomy" id="29760"/>
    <lineage>
        <taxon>Eukaryota</taxon>
        <taxon>Viridiplantae</taxon>
        <taxon>Streptophyta</taxon>
        <taxon>Embryophyta</taxon>
        <taxon>Tracheophyta</taxon>
        <taxon>Spermatophyta</taxon>
        <taxon>Magnoliopsida</taxon>
        <taxon>eudicotyledons</taxon>
        <taxon>Gunneridae</taxon>
        <taxon>Pentapetalae</taxon>
        <taxon>rosids</taxon>
        <taxon>Vitales</taxon>
        <taxon>Vitaceae</taxon>
        <taxon>Viteae</taxon>
        <taxon>Vitis</taxon>
    </lineage>
</organism>
<evidence type="ECO:0000256" key="6">
    <source>
        <dbReference type="ARBA" id="ARBA00022777"/>
    </source>
</evidence>
<dbReference type="EMBL" id="QGNW01001130">
    <property type="protein sequence ID" value="RVW54213.1"/>
    <property type="molecule type" value="Genomic_DNA"/>
</dbReference>
<protein>
    <recommendedName>
        <fullName evidence="3">dolichol kinase</fullName>
        <ecNumber evidence="3">2.7.1.108</ecNumber>
    </recommendedName>
</protein>
<evidence type="ECO:0000256" key="7">
    <source>
        <dbReference type="ARBA" id="ARBA00022824"/>
    </source>
</evidence>
<keyword evidence="8 10" id="KW-1133">Transmembrane helix</keyword>
<dbReference type="AlphaFoldDB" id="A0A438F2N6"/>
<keyword evidence="5 10" id="KW-0812">Transmembrane</keyword>
<evidence type="ECO:0000313" key="11">
    <source>
        <dbReference type="EMBL" id="RVW54213.1"/>
    </source>
</evidence>
<proteinExistence type="inferred from homology"/>
<dbReference type="GO" id="GO:0005789">
    <property type="term" value="C:endoplasmic reticulum membrane"/>
    <property type="evidence" value="ECO:0007669"/>
    <property type="project" value="UniProtKB-SubCell"/>
</dbReference>
<feature type="transmembrane region" description="Helical" evidence="10">
    <location>
        <begin position="91"/>
        <end position="110"/>
    </location>
</feature>
<keyword evidence="7" id="KW-0256">Endoplasmic reticulum</keyword>
<evidence type="ECO:0000256" key="1">
    <source>
        <dbReference type="ARBA" id="ARBA00004477"/>
    </source>
</evidence>
<gene>
    <name evidence="11" type="primary">EVN_3</name>
    <name evidence="11" type="ORF">CK203_117695</name>
</gene>
<keyword evidence="4" id="KW-0808">Transferase</keyword>
<keyword evidence="9 10" id="KW-0472">Membrane</keyword>
<sequence length="365" mass="41445">MVSILSYKEDFSGFSLTEVFSIPSHKLSCAIILYIDSVVKSFCLELGYLKVQYWATSASCFGVLIFIFLLMRRSPNNSCSFSSNSPQGLKFSSSCTVSCAVLCCMSFAIISYYGEFSILHLLYHFCLAWLTKECMINIFIYSSITGLHTVLLLLWVLFHGVAAAKLIQHVHNTFPSCASIGVDILERSVKIYMPTLEVESLWQWFPFVEDILLYILSFVQKYVPHKSDYHFSLFLGEALLVTSGLVLYFGDMLGCTIAKIDGYWIPLDLQYGAKRSEISTIIQGVVLGLLLFPIFFKFLLQIWEHIASSGHSEARACNEIGKSVIFHTSLAFILIVIIPSWMQFVLDFHMHPLLWYLLPSCFILF</sequence>
<feature type="transmembrane region" description="Helical" evidence="10">
    <location>
        <begin position="324"/>
        <end position="346"/>
    </location>
</feature>
<evidence type="ECO:0000256" key="2">
    <source>
        <dbReference type="ARBA" id="ARBA00010794"/>
    </source>
</evidence>
<evidence type="ECO:0000256" key="8">
    <source>
        <dbReference type="ARBA" id="ARBA00022989"/>
    </source>
</evidence>
<comment type="subcellular location">
    <subcellularLocation>
        <location evidence="1">Endoplasmic reticulum membrane</location>
        <topology evidence="1">Multi-pass membrane protein</topology>
    </subcellularLocation>
</comment>
<comment type="caution">
    <text evidence="11">The sequence shown here is derived from an EMBL/GenBank/DDBJ whole genome shotgun (WGS) entry which is preliminary data.</text>
</comment>
<reference evidence="11 12" key="1">
    <citation type="journal article" date="2018" name="PLoS Genet.">
        <title>Population sequencing reveals clonal diversity and ancestral inbreeding in the grapevine cultivar Chardonnay.</title>
        <authorList>
            <person name="Roach M.J."/>
            <person name="Johnson D.L."/>
            <person name="Bohlmann J."/>
            <person name="van Vuuren H.J."/>
            <person name="Jones S.J."/>
            <person name="Pretorius I.S."/>
            <person name="Schmidt S.A."/>
            <person name="Borneman A.R."/>
        </authorList>
    </citation>
    <scope>NUCLEOTIDE SEQUENCE [LARGE SCALE GENOMIC DNA]</scope>
    <source>
        <strain evidence="12">cv. Chardonnay</strain>
        <tissue evidence="11">Leaf</tissue>
    </source>
</reference>
<evidence type="ECO:0000256" key="10">
    <source>
        <dbReference type="SAM" id="Phobius"/>
    </source>
</evidence>
<keyword evidence="6 11" id="KW-0418">Kinase</keyword>
<feature type="transmembrane region" description="Helical" evidence="10">
    <location>
        <begin position="281"/>
        <end position="303"/>
    </location>
</feature>
<name>A0A438F2N6_VITVI</name>
<feature type="transmembrane region" description="Helical" evidence="10">
    <location>
        <begin position="51"/>
        <end position="70"/>
    </location>
</feature>
<evidence type="ECO:0000256" key="3">
    <source>
        <dbReference type="ARBA" id="ARBA00012132"/>
    </source>
</evidence>
<dbReference type="EC" id="2.7.1.108" evidence="3"/>
<dbReference type="Proteomes" id="UP000288805">
    <property type="component" value="Unassembled WGS sequence"/>
</dbReference>
<evidence type="ECO:0000256" key="9">
    <source>
        <dbReference type="ARBA" id="ARBA00023136"/>
    </source>
</evidence>
<feature type="transmembrane region" description="Helical" evidence="10">
    <location>
        <begin position="138"/>
        <end position="158"/>
    </location>
</feature>
<dbReference type="InterPro" id="IPR032974">
    <property type="entry name" value="Polypren_kinase"/>
</dbReference>
<evidence type="ECO:0000256" key="4">
    <source>
        <dbReference type="ARBA" id="ARBA00022679"/>
    </source>
</evidence>
<dbReference type="PANTHER" id="PTHR13205">
    <property type="entry name" value="TRANSMEMBRANE PROTEIN 15-RELATED"/>
    <property type="match status" value="1"/>
</dbReference>
<evidence type="ECO:0000313" key="12">
    <source>
        <dbReference type="Proteomes" id="UP000288805"/>
    </source>
</evidence>
<dbReference type="PANTHER" id="PTHR13205:SF15">
    <property type="entry name" value="DOLICHOL KINASE"/>
    <property type="match status" value="1"/>
</dbReference>
<evidence type="ECO:0000256" key="5">
    <source>
        <dbReference type="ARBA" id="ARBA00022692"/>
    </source>
</evidence>
<feature type="transmembrane region" description="Helical" evidence="10">
    <location>
        <begin position="231"/>
        <end position="249"/>
    </location>
</feature>
<dbReference type="GO" id="GO:0004168">
    <property type="term" value="F:dolichol kinase activity"/>
    <property type="evidence" value="ECO:0007669"/>
    <property type="project" value="UniProtKB-EC"/>
</dbReference>
<accession>A0A438F2N6</accession>